<keyword evidence="3" id="KW-0732">Signal</keyword>
<gene>
    <name evidence="4" type="ORF">FJU30_23930</name>
</gene>
<proteinExistence type="inferred from homology"/>
<comment type="caution">
    <text evidence="4">The sequence shown here is derived from an EMBL/GenBank/DDBJ whole genome shotgun (WGS) entry which is preliminary data.</text>
</comment>
<comment type="similarity">
    <text evidence="2">Belongs to the bacterial solute-binding protein 1 family.</text>
</comment>
<dbReference type="PANTHER" id="PTHR43649:SF12">
    <property type="entry name" value="DIACETYLCHITOBIOSE BINDING PROTEIN DASA"/>
    <property type="match status" value="1"/>
</dbReference>
<name>A0A5J5FRZ7_9GAMM</name>
<evidence type="ECO:0000313" key="4">
    <source>
        <dbReference type="EMBL" id="KAA8995614.1"/>
    </source>
</evidence>
<dbReference type="EMBL" id="VYKJ01000018">
    <property type="protein sequence ID" value="KAA8995614.1"/>
    <property type="molecule type" value="Genomic_DNA"/>
</dbReference>
<keyword evidence="5" id="KW-1185">Reference proteome</keyword>
<evidence type="ECO:0000256" key="3">
    <source>
        <dbReference type="SAM" id="SignalP"/>
    </source>
</evidence>
<feature type="signal peptide" evidence="3">
    <location>
        <begin position="1"/>
        <end position="21"/>
    </location>
</feature>
<accession>A0A5J5FRZ7</accession>
<dbReference type="Pfam" id="PF13416">
    <property type="entry name" value="SBP_bac_8"/>
    <property type="match status" value="1"/>
</dbReference>
<dbReference type="GO" id="GO:0042597">
    <property type="term" value="C:periplasmic space"/>
    <property type="evidence" value="ECO:0007669"/>
    <property type="project" value="UniProtKB-SubCell"/>
</dbReference>
<dbReference type="OrthoDB" id="9762335at2"/>
<organism evidence="4 5">
    <name type="scientific">Affinibrenneria salicis</name>
    <dbReference type="NCBI Taxonomy" id="2590031"/>
    <lineage>
        <taxon>Bacteria</taxon>
        <taxon>Pseudomonadati</taxon>
        <taxon>Pseudomonadota</taxon>
        <taxon>Gammaproteobacteria</taxon>
        <taxon>Enterobacterales</taxon>
        <taxon>Pectobacteriaceae</taxon>
        <taxon>Affinibrenneria</taxon>
    </lineage>
</organism>
<evidence type="ECO:0000256" key="2">
    <source>
        <dbReference type="ARBA" id="ARBA00008520"/>
    </source>
</evidence>
<sequence>MKVFTRIALAICLAAPAVAFAERITAWVIDGAPERPYFAQLEKSFNQLYAAQGISVDIKPIPGYNDALQAAWMSNDLPDLVMIDGPNMASYVWSGMLQPVDRFIGPEVRQDFLAGVIAQGTYGPDSHIYMLSQGDSSVVLWGNKKYLDAAGIPIPTRLDQAWDYDQLTAAMEKLAALPGVKWPLDFKLNYTGEWLTYGYYPFIRSAGGDLIDQQSWRAGGTIDGPATIAAVDKLKAWQLKGWLVPATAGDNRFFGDKTAALSWVGNWMWDTYHEALGDDLVLIPAPRIGPRAWSPNGSWGWAVPVSTTKHKEVSLFLNHLFSPQQIKTYCELTGYVPARRAAIALMPIYAEGGALNMLTQQASHIALVRPVHPAYPVISSEFGKAFKNSMQGADTARALKRAADAIDRDIDDNMGYPPFNGVPLNSVAK</sequence>
<dbReference type="AlphaFoldDB" id="A0A5J5FRZ7"/>
<dbReference type="SUPFAM" id="SSF53850">
    <property type="entry name" value="Periplasmic binding protein-like II"/>
    <property type="match status" value="1"/>
</dbReference>
<dbReference type="GO" id="GO:0030313">
    <property type="term" value="C:cell envelope"/>
    <property type="evidence" value="ECO:0007669"/>
    <property type="project" value="UniProtKB-ARBA"/>
</dbReference>
<protein>
    <submittedName>
        <fullName evidence="4">Extracellular solute-binding protein</fullName>
    </submittedName>
</protein>
<feature type="chain" id="PRO_5023919045" evidence="3">
    <location>
        <begin position="22"/>
        <end position="429"/>
    </location>
</feature>
<comment type="subcellular location">
    <subcellularLocation>
        <location evidence="1">Periplasm</location>
    </subcellularLocation>
</comment>
<dbReference type="Gene3D" id="3.40.190.10">
    <property type="entry name" value="Periplasmic binding protein-like II"/>
    <property type="match status" value="1"/>
</dbReference>
<dbReference type="InterPro" id="IPR006059">
    <property type="entry name" value="SBP"/>
</dbReference>
<dbReference type="RefSeq" id="WP_150437473.1">
    <property type="nucleotide sequence ID" value="NZ_VYKJ01000018.1"/>
</dbReference>
<evidence type="ECO:0000313" key="5">
    <source>
        <dbReference type="Proteomes" id="UP000335415"/>
    </source>
</evidence>
<reference evidence="4 5" key="1">
    <citation type="submission" date="2019-09" db="EMBL/GenBank/DDBJ databases">
        <authorList>
            <person name="Li Y."/>
        </authorList>
    </citation>
    <scope>NUCLEOTIDE SEQUENCE [LARGE SCALE GENOMIC DNA]</scope>
    <source>
        <strain evidence="4 5">L3-3HA</strain>
    </source>
</reference>
<dbReference type="Proteomes" id="UP000335415">
    <property type="component" value="Unassembled WGS sequence"/>
</dbReference>
<dbReference type="InterPro" id="IPR050490">
    <property type="entry name" value="Bact_solute-bd_prot1"/>
</dbReference>
<evidence type="ECO:0000256" key="1">
    <source>
        <dbReference type="ARBA" id="ARBA00004418"/>
    </source>
</evidence>
<dbReference type="PANTHER" id="PTHR43649">
    <property type="entry name" value="ARABINOSE-BINDING PROTEIN-RELATED"/>
    <property type="match status" value="1"/>
</dbReference>